<dbReference type="HOGENOM" id="CLU_153840_0_0_7"/>
<dbReference type="KEGG" id="msd:MYSTI_06734"/>
<dbReference type="EMBL" id="CP004025">
    <property type="protein sequence ID" value="AGC48007.1"/>
    <property type="molecule type" value="Genomic_DNA"/>
</dbReference>
<organism evidence="2 3">
    <name type="scientific">Myxococcus stipitatus (strain DSM 14675 / JCM 12634 / Mx s8)</name>
    <dbReference type="NCBI Taxonomy" id="1278073"/>
    <lineage>
        <taxon>Bacteria</taxon>
        <taxon>Pseudomonadati</taxon>
        <taxon>Myxococcota</taxon>
        <taxon>Myxococcia</taxon>
        <taxon>Myxococcales</taxon>
        <taxon>Cystobacterineae</taxon>
        <taxon>Myxococcaceae</taxon>
        <taxon>Myxococcus</taxon>
    </lineage>
</organism>
<feature type="region of interest" description="Disordered" evidence="1">
    <location>
        <begin position="8"/>
        <end position="32"/>
    </location>
</feature>
<evidence type="ECO:0000313" key="3">
    <source>
        <dbReference type="Proteomes" id="UP000011131"/>
    </source>
</evidence>
<sequence length="122" mass="13609">MWIETIIMPREEGESRTPPAPRDRREVLQAAGEESRALRDSVVGFLDANHLSDAVKWMSEPGFLPLITLHCTELALEKLRDAAEFVVGRASPVDVYAPLTSTEPELSSEPVAMPAPMYARYR</sequence>
<dbReference type="Proteomes" id="UP000011131">
    <property type="component" value="Chromosome"/>
</dbReference>
<dbReference type="AlphaFoldDB" id="L7UKF1"/>
<gene>
    <name evidence="2" type="ordered locus">MYSTI_06734</name>
</gene>
<protein>
    <submittedName>
        <fullName evidence="2">Uncharacterized protein</fullName>
    </submittedName>
</protein>
<feature type="compositionally biased region" description="Basic and acidic residues" evidence="1">
    <location>
        <begin position="9"/>
        <end position="32"/>
    </location>
</feature>
<keyword evidence="3" id="KW-1185">Reference proteome</keyword>
<dbReference type="RefSeq" id="WP_015352261.1">
    <property type="nucleotide sequence ID" value="NC_020126.1"/>
</dbReference>
<dbReference type="PATRIC" id="fig|1278073.3.peg.6837"/>
<evidence type="ECO:0000256" key="1">
    <source>
        <dbReference type="SAM" id="MobiDB-lite"/>
    </source>
</evidence>
<reference evidence="2 3" key="1">
    <citation type="journal article" date="2013" name="Genome Announc.">
        <title>Complete genome sequence of Myxococcus stipitatus strain DSM 14675, a fruiting myxobacterium.</title>
        <authorList>
            <person name="Huntley S."/>
            <person name="Kneip S."/>
            <person name="Treuner-Lange A."/>
            <person name="Sogaard-Andersen L."/>
        </authorList>
    </citation>
    <scope>NUCLEOTIDE SEQUENCE [LARGE SCALE GENOMIC DNA]</scope>
    <source>
        <strain evidence="3">DSM 14675 / JCM 12634 / Mx s8</strain>
    </source>
</reference>
<evidence type="ECO:0000313" key="2">
    <source>
        <dbReference type="EMBL" id="AGC48007.1"/>
    </source>
</evidence>
<accession>L7UKF1</accession>
<proteinExistence type="predicted"/>
<name>L7UKF1_MYXSD</name>